<evidence type="ECO:0000313" key="15">
    <source>
        <dbReference type="Proteomes" id="UP000008366"/>
    </source>
</evidence>
<feature type="site" description="Important for catalytic activity" evidence="11">
    <location>
        <position position="112"/>
    </location>
</feature>
<dbReference type="InterPro" id="IPR017900">
    <property type="entry name" value="4Fe4S_Fe_S_CS"/>
</dbReference>
<dbReference type="GO" id="GO:0016903">
    <property type="term" value="F:oxidoreductase activity, acting on the aldehyde or oxo group of donors"/>
    <property type="evidence" value="ECO:0007669"/>
    <property type="project" value="InterPro"/>
</dbReference>
<feature type="binding site" evidence="10">
    <location>
        <begin position="1000"/>
        <end position="1005"/>
    </location>
    <ligand>
        <name>thiamine diphosphate</name>
        <dbReference type="ChEBI" id="CHEBI:58937"/>
    </ligand>
</feature>
<dbReference type="InterPro" id="IPR050722">
    <property type="entry name" value="Pyruvate:ferred/Flavod_OxRd"/>
</dbReference>
<dbReference type="SUPFAM" id="SSF52922">
    <property type="entry name" value="TK C-terminal domain-like"/>
    <property type="match status" value="1"/>
</dbReference>
<dbReference type="NCBIfam" id="TIGR02176">
    <property type="entry name" value="pyruv_ox_red"/>
    <property type="match status" value="1"/>
</dbReference>
<feature type="binding site" evidence="10">
    <location>
        <begin position="971"/>
        <end position="974"/>
    </location>
    <ligand>
        <name>thiamine diphosphate</name>
        <dbReference type="ChEBI" id="CHEBI:58937"/>
    </ligand>
</feature>
<dbReference type="Gene3D" id="4.10.780.10">
    <property type="entry name" value="Pyruvate-flavodoxin oxidoreductase, EKR domain"/>
    <property type="match status" value="1"/>
</dbReference>
<dbReference type="AlphaFoldDB" id="K6X616"/>
<dbReference type="GO" id="GO:0051539">
    <property type="term" value="F:4 iron, 4 sulfur cluster binding"/>
    <property type="evidence" value="ECO:0007669"/>
    <property type="project" value="UniProtKB-KW"/>
</dbReference>
<comment type="caution">
    <text evidence="14">The sequence shown here is derived from an EMBL/GenBank/DDBJ whole genome shotgun (WGS) entry which is preliminary data.</text>
</comment>
<dbReference type="InterPro" id="IPR009014">
    <property type="entry name" value="Transketo_C/PFOR_II"/>
</dbReference>
<dbReference type="PIRSF" id="PIRSF000159">
    <property type="entry name" value="NifJ"/>
    <property type="match status" value="1"/>
</dbReference>
<evidence type="ECO:0000256" key="9">
    <source>
        <dbReference type="PIRNR" id="PIRNR000159"/>
    </source>
</evidence>
<feature type="binding site" evidence="12">
    <location>
        <position position="1080"/>
    </location>
    <ligand>
        <name>[4Fe-4S] cluster</name>
        <dbReference type="ChEBI" id="CHEBI:49883"/>
        <label>3</label>
    </ligand>
</feature>
<keyword evidence="3 12" id="KW-0004">4Fe-4S</keyword>
<feature type="binding site" evidence="12">
    <location>
        <position position="692"/>
    </location>
    <ligand>
        <name>[4Fe-4S] cluster</name>
        <dbReference type="ChEBI" id="CHEBI:49883"/>
        <label>1</label>
    </ligand>
</feature>
<dbReference type="InterPro" id="IPR011766">
    <property type="entry name" value="TPP_enzyme_TPP-bd"/>
</dbReference>
<feature type="binding site" evidence="12">
    <location>
        <position position="821"/>
    </location>
    <ligand>
        <name>[4Fe-4S] cluster</name>
        <dbReference type="ChEBI" id="CHEBI:49883"/>
        <label>3</label>
    </ligand>
</feature>
<keyword evidence="8 12" id="KW-0411">Iron-sulfur</keyword>
<feature type="binding site" evidence="12">
    <location>
        <position position="824"/>
    </location>
    <ligand>
        <name>[4Fe-4S] cluster</name>
        <dbReference type="ChEBI" id="CHEBI:49883"/>
        <label>3</label>
    </ligand>
</feature>
<dbReference type="PROSITE" id="PS51379">
    <property type="entry name" value="4FE4S_FER_2"/>
    <property type="match status" value="2"/>
</dbReference>
<feature type="binding site" evidence="10">
    <location>
        <position position="62"/>
    </location>
    <ligand>
        <name>thiamine diphosphate</name>
        <dbReference type="ChEBI" id="CHEBI:58937"/>
    </ligand>
</feature>
<organism evidence="14 15">
    <name type="scientific">Kineosphaera limosa NBRC 100340</name>
    <dbReference type="NCBI Taxonomy" id="1184609"/>
    <lineage>
        <taxon>Bacteria</taxon>
        <taxon>Bacillati</taxon>
        <taxon>Actinomycetota</taxon>
        <taxon>Actinomycetes</taxon>
        <taxon>Micrococcales</taxon>
        <taxon>Dermatophilaceae</taxon>
        <taxon>Kineosphaera</taxon>
    </lineage>
</organism>
<dbReference type="FunFam" id="3.40.50.920:FF:000007">
    <property type="entry name" value="Pyruvate:ferredoxin (Flavodoxin) oxidoreductase"/>
    <property type="match status" value="1"/>
</dbReference>
<dbReference type="Pfam" id="PF12838">
    <property type="entry name" value="Fer4_7"/>
    <property type="match status" value="1"/>
</dbReference>
<dbReference type="InterPro" id="IPR017896">
    <property type="entry name" value="4Fe4S_Fe-S-bd"/>
</dbReference>
<feature type="binding site" evidence="10">
    <location>
        <position position="826"/>
    </location>
    <ligand>
        <name>thiamine diphosphate</name>
        <dbReference type="ChEBI" id="CHEBI:58937"/>
    </ligand>
</feature>
<dbReference type="CDD" id="cd03377">
    <property type="entry name" value="TPP_PFOR_PNO"/>
    <property type="match status" value="1"/>
</dbReference>
<dbReference type="PROSITE" id="PS00198">
    <property type="entry name" value="4FE4S_FER_1"/>
    <property type="match status" value="2"/>
</dbReference>
<dbReference type="SMART" id="SM00890">
    <property type="entry name" value="EKR"/>
    <property type="match status" value="1"/>
</dbReference>
<dbReference type="eggNOG" id="COG1013">
    <property type="taxonomic scope" value="Bacteria"/>
</dbReference>
<feature type="binding site" evidence="10">
    <location>
        <position position="849"/>
    </location>
    <ligand>
        <name>thiamine diphosphate</name>
        <dbReference type="ChEBI" id="CHEBI:58937"/>
    </ligand>
</feature>
<feature type="domain" description="4Fe-4S ferredoxin-type" evidence="13">
    <location>
        <begin position="683"/>
        <end position="712"/>
    </location>
</feature>
<dbReference type="InterPro" id="IPR002880">
    <property type="entry name" value="Pyrv_Fd/Flavodoxin_OxRdtase_N"/>
</dbReference>
<dbReference type="Pfam" id="PF10371">
    <property type="entry name" value="EKR"/>
    <property type="match status" value="1"/>
</dbReference>
<dbReference type="InterPro" id="IPR029061">
    <property type="entry name" value="THDP-binding"/>
</dbReference>
<dbReference type="FunFam" id="3.40.50.970:FF:000012">
    <property type="entry name" value="Pyruvate:ferredoxin (Flavodoxin) oxidoreductase"/>
    <property type="match status" value="1"/>
</dbReference>
<dbReference type="GO" id="GO:0006979">
    <property type="term" value="P:response to oxidative stress"/>
    <property type="evidence" value="ECO:0007669"/>
    <property type="project" value="TreeGrafter"/>
</dbReference>
<comment type="similarity">
    <text evidence="1 9">Belongs to the pyruvate:ferredoxin/flavodoxin oxidoreductase family.</text>
</comment>
<evidence type="ECO:0000256" key="10">
    <source>
        <dbReference type="PIRSR" id="PIRSR000159-1"/>
    </source>
</evidence>
<dbReference type="PANTHER" id="PTHR32154">
    <property type="entry name" value="PYRUVATE-FLAVODOXIN OXIDOREDUCTASE-RELATED"/>
    <property type="match status" value="1"/>
</dbReference>
<evidence type="ECO:0000256" key="4">
    <source>
        <dbReference type="ARBA" id="ARBA00022723"/>
    </source>
</evidence>
<dbReference type="Gene3D" id="3.40.50.920">
    <property type="match status" value="1"/>
</dbReference>
<name>K6X616_9MICO</name>
<dbReference type="GO" id="GO:0022900">
    <property type="term" value="P:electron transport chain"/>
    <property type="evidence" value="ECO:0007669"/>
    <property type="project" value="InterPro"/>
</dbReference>
<feature type="binding site" evidence="12">
    <location>
        <position position="702"/>
    </location>
    <ligand>
        <name>[4Fe-4S] cluster</name>
        <dbReference type="ChEBI" id="CHEBI:49883"/>
        <label>2</label>
    </ligand>
</feature>
<dbReference type="SUPFAM" id="SSF54862">
    <property type="entry name" value="4Fe-4S ferredoxins"/>
    <property type="match status" value="1"/>
</dbReference>
<feature type="binding site" evidence="10">
    <location>
        <position position="29"/>
    </location>
    <ligand>
        <name>pyruvate</name>
        <dbReference type="ChEBI" id="CHEBI:15361"/>
    </ligand>
</feature>
<dbReference type="GO" id="GO:0000287">
    <property type="term" value="F:magnesium ion binding"/>
    <property type="evidence" value="ECO:0007669"/>
    <property type="project" value="UniProtKB-ARBA"/>
</dbReference>
<dbReference type="GO" id="GO:0005506">
    <property type="term" value="F:iron ion binding"/>
    <property type="evidence" value="ECO:0007669"/>
    <property type="project" value="InterPro"/>
</dbReference>
<dbReference type="InterPro" id="IPR002869">
    <property type="entry name" value="Pyrv_flavodox_OxRed_cen"/>
</dbReference>
<evidence type="ECO:0000256" key="3">
    <source>
        <dbReference type="ARBA" id="ARBA00022485"/>
    </source>
</evidence>
<keyword evidence="4 12" id="KW-0479">Metal-binding</keyword>
<evidence type="ECO:0000256" key="6">
    <source>
        <dbReference type="ARBA" id="ARBA00023002"/>
    </source>
</evidence>
<dbReference type="InterPro" id="IPR019752">
    <property type="entry name" value="Pyrv/ketoisovalerate_OxRed_cat"/>
</dbReference>
<evidence type="ECO:0000313" key="14">
    <source>
        <dbReference type="EMBL" id="GAB94249.1"/>
    </source>
</evidence>
<dbReference type="Pfam" id="PF17147">
    <property type="entry name" value="PFOR_II"/>
    <property type="match status" value="1"/>
</dbReference>
<dbReference type="InterPro" id="IPR011895">
    <property type="entry name" value="Pyrv_flavodox_OxRed"/>
</dbReference>
<comment type="cofactor">
    <cofactor evidence="12">
        <name>[4Fe-4S] cluster</name>
        <dbReference type="ChEBI" id="CHEBI:49883"/>
    </cofactor>
    <text evidence="12">Binds 3 [4Fe-4S] clusters per subunit.</text>
</comment>
<dbReference type="STRING" id="1184609.KILIM_004_00380"/>
<proteinExistence type="inferred from homology"/>
<dbReference type="GO" id="GO:0030976">
    <property type="term" value="F:thiamine pyrophosphate binding"/>
    <property type="evidence" value="ECO:0007669"/>
    <property type="project" value="InterPro"/>
</dbReference>
<feature type="binding site" evidence="10">
    <location>
        <position position="112"/>
    </location>
    <ligand>
        <name>pyruvate</name>
        <dbReference type="ChEBI" id="CHEBI:15361"/>
    </ligand>
</feature>
<dbReference type="Gene3D" id="3.40.920.10">
    <property type="entry name" value="Pyruvate-ferredoxin oxidoreductase, PFOR, domain III"/>
    <property type="match status" value="1"/>
</dbReference>
<dbReference type="Pfam" id="PF01855">
    <property type="entry name" value="POR_N"/>
    <property type="match status" value="1"/>
</dbReference>
<evidence type="ECO:0000256" key="11">
    <source>
        <dbReference type="PIRSR" id="PIRSR000159-2"/>
    </source>
</evidence>
<reference evidence="14 15" key="1">
    <citation type="submission" date="2012-08" db="EMBL/GenBank/DDBJ databases">
        <title>Whole genome shotgun sequence of Kineosphaera limosa NBRC 100340.</title>
        <authorList>
            <person name="Yoshida I."/>
            <person name="Isaki S."/>
            <person name="Hosoyama A."/>
            <person name="Tsuchikane K."/>
            <person name="Katsumata H."/>
            <person name="Ando Y."/>
            <person name="Ohji S."/>
            <person name="Hamada M."/>
            <person name="Tamura T."/>
            <person name="Yamazoe A."/>
            <person name="Yamazaki S."/>
            <person name="Fujita N."/>
        </authorList>
    </citation>
    <scope>NUCLEOTIDE SEQUENCE [LARGE SCALE GENOMIC DNA]</scope>
    <source>
        <strain evidence="14 15">NBRC 100340</strain>
    </source>
</reference>
<feature type="binding site" evidence="12">
    <location>
        <position position="698"/>
    </location>
    <ligand>
        <name>[4Fe-4S] cluster</name>
        <dbReference type="ChEBI" id="CHEBI:49883"/>
        <label>1</label>
    </ligand>
</feature>
<dbReference type="SUPFAM" id="SSF52518">
    <property type="entry name" value="Thiamin diphosphate-binding fold (THDP-binding)"/>
    <property type="match status" value="2"/>
</dbReference>
<keyword evidence="7 12" id="KW-0408">Iron</keyword>
<dbReference type="eggNOG" id="COG0674">
    <property type="taxonomic scope" value="Bacteria"/>
</dbReference>
<feature type="site" description="Important for catalytic activity" evidence="11">
    <location>
        <position position="1005"/>
    </location>
</feature>
<feature type="binding site" evidence="12">
    <location>
        <position position="751"/>
    </location>
    <ligand>
        <name>[4Fe-4S] cluster</name>
        <dbReference type="ChEBI" id="CHEBI:49883"/>
        <label>2</label>
    </ligand>
</feature>
<dbReference type="eggNOG" id="COG1014">
    <property type="taxonomic scope" value="Bacteria"/>
</dbReference>
<dbReference type="EMBL" id="BAHD01000004">
    <property type="protein sequence ID" value="GAB94249.1"/>
    <property type="molecule type" value="Genomic_DNA"/>
</dbReference>
<feature type="binding site" evidence="12">
    <location>
        <position position="754"/>
    </location>
    <ligand>
        <name>[4Fe-4S] cluster</name>
        <dbReference type="ChEBI" id="CHEBI:49883"/>
        <label>2</label>
    </ligand>
</feature>
<dbReference type="SUPFAM" id="SSF53323">
    <property type="entry name" value="Pyruvate-ferredoxin oxidoreductase, PFOR, domain III"/>
    <property type="match status" value="1"/>
</dbReference>
<evidence type="ECO:0000256" key="5">
    <source>
        <dbReference type="ARBA" id="ARBA00022982"/>
    </source>
</evidence>
<accession>K6X616</accession>
<feature type="binding site" evidence="12">
    <location>
        <position position="758"/>
    </location>
    <ligand>
        <name>[4Fe-4S] cluster</name>
        <dbReference type="ChEBI" id="CHEBI:49883"/>
        <label>1</label>
    </ligand>
</feature>
<dbReference type="FunFam" id="3.40.50.970:FF:000041">
    <property type="entry name" value="Pyruvate:ferredoxin (Flavodoxin) oxidoreductase"/>
    <property type="match status" value="1"/>
</dbReference>
<dbReference type="Pfam" id="PF01558">
    <property type="entry name" value="POR"/>
    <property type="match status" value="1"/>
</dbReference>
<feature type="binding site" evidence="12">
    <location>
        <position position="695"/>
    </location>
    <ligand>
        <name>[4Fe-4S] cluster</name>
        <dbReference type="ChEBI" id="CHEBI:49883"/>
        <label>1</label>
    </ligand>
</feature>
<dbReference type="RefSeq" id="WP_006590782.1">
    <property type="nucleotide sequence ID" value="NZ_BAHD01000004.1"/>
</dbReference>
<feature type="site" description="Important for catalytic activity" evidence="11">
    <location>
        <position position="29"/>
    </location>
</feature>
<keyword evidence="15" id="KW-1185">Reference proteome</keyword>
<dbReference type="PANTHER" id="PTHR32154:SF0">
    <property type="entry name" value="PYRUVATE-FLAVODOXIN OXIDOREDUCTASE-RELATED"/>
    <property type="match status" value="1"/>
</dbReference>
<evidence type="ECO:0000256" key="12">
    <source>
        <dbReference type="PIRSR" id="PIRSR000159-50"/>
    </source>
</evidence>
<evidence type="ECO:0000256" key="2">
    <source>
        <dbReference type="ARBA" id="ARBA00022448"/>
    </source>
</evidence>
<feature type="site" description="Important for catalytic activity" evidence="11">
    <location>
        <position position="62"/>
    </location>
</feature>
<feature type="binding site" evidence="12">
    <location>
        <position position="748"/>
    </location>
    <ligand>
        <name>[4Fe-4S] cluster</name>
        <dbReference type="ChEBI" id="CHEBI:49883"/>
        <label>2</label>
    </ligand>
</feature>
<dbReference type="Gene3D" id="3.40.50.970">
    <property type="match status" value="2"/>
</dbReference>
<sequence length="1189" mass="128850">MTRAIMDGNGAAASVAYRLNELCSIYPITPSSTMAELADEWAARDMPNVWGTVPTVMEMQSEGGAAGAMHGALQGGALSTTFTASQGLLLMIPNMYKIAGELTSTVFHVAARTIATQGLSIFGDHQDVMAVRQTGFALLASASVQEAHDLAAVAQLASLCSRVPFLHFFDGFRTSHELNTLDLISDDQLREYVPTQLLREHRARALSPENPFIRGTAQNPDTHFQSRETANRFYTAVPGIVTQAMAQFEALTGRGYEIVSYTGSPEAQRVVVVMGSGAEVVEETCRHLVAQGEQVGVIRLRLYRPFPTTEFLAKLPDTARQIAVLDRTKEPGAGGEPLFLDVSSALGEEFARGRREHAPVIIGGRYGISSKDFTPAQAAAVFAELAADDPQPRFTVGINDDVTHLSLDVGDDLNVLPEGTVGAVFYGLGSDGTVGANKNTIKILGSRPEAYAQGYFVYDSKKSGSRTVSHLRFGPSPLHAPYLIGAADFIGCHHMSILERVDILEFAKPGTTLLINCPRPADEVWDALPRPLQERIIKLGIKLYAIDATAVARASGLGNRTNTVLQTCFFAISGVMPQEAAIAAVKEAITKTYARKSAQIVERNHTAVDHAVEHLHRIETPDQVSSGHDLIPPVPADAPEFVRTVTAEMLAGRGDDLPVSALPVDGTYPSGTTAYEKRNISEIVAVWDKDACIQCGNCAMVCPHGVIRSKRYRTKHLEGSPESFDEAPLNAAGIPNEHFTLQVYAEDCTGCGLCVEACPVKPLGMPNRRAINLETVRDREPTRNNVAFFETIPVNTRAKVDFGTVRGIQYLEPLFEFSGACSGCGETPYVKLLTQLFGDRAMVANATGCSSIYGGNLPTTPWTTNAQGRGPAWSNSLFEDNAEFGLGMRLAADLQTDLARQRLLALRDDLDAELVDEILAAPQAHESQVLAQQARVGRLGELLAGREGPEYDDLRSVADHLVRRSVWIVGGDGWAYDIGSGGLDHVLATGRNVNVLVMDTEVYSNTGGQSSKSTPLGAVAKFAAAGKTTNKKDLALQATAYGHVYVARVAMGADAQQTLTAFREAEAYDGPSLIIAYSHCIAHGIDMRKGMEQQYKAVNSGHWPLMRYNPVIRAVGGNPFLLDSPRPRLTLRDYHDGELRFRMLNVSDPAEAERLLELAQAQVDRRWQEYEDLASRGAREFAADGRREQ</sequence>
<keyword evidence="5 9" id="KW-0249">Electron transport</keyword>
<dbReference type="Gene3D" id="3.30.70.20">
    <property type="match status" value="1"/>
</dbReference>
<dbReference type="Proteomes" id="UP000008366">
    <property type="component" value="Unassembled WGS sequence"/>
</dbReference>
<keyword evidence="6 9" id="KW-0560">Oxidoreductase</keyword>
<dbReference type="OrthoDB" id="9794954at2"/>
<dbReference type="InterPro" id="IPR033412">
    <property type="entry name" value="PFOR_II"/>
</dbReference>
<dbReference type="InterPro" id="IPR037112">
    <property type="entry name" value="Pyrv-flavodox_OxR_EKR_sf"/>
</dbReference>
<keyword evidence="2 9" id="KW-0813">Transport</keyword>
<keyword evidence="14" id="KW-0670">Pyruvate</keyword>
<feature type="domain" description="4Fe-4S ferredoxin-type" evidence="13">
    <location>
        <begin position="739"/>
        <end position="768"/>
    </location>
</feature>
<evidence type="ECO:0000256" key="1">
    <source>
        <dbReference type="ARBA" id="ARBA00009032"/>
    </source>
</evidence>
<evidence type="ECO:0000256" key="7">
    <source>
        <dbReference type="ARBA" id="ARBA00023004"/>
    </source>
</evidence>
<dbReference type="Pfam" id="PF02775">
    <property type="entry name" value="TPP_enzyme_C"/>
    <property type="match status" value="1"/>
</dbReference>
<dbReference type="FunFam" id="3.40.920.10:FF:000001">
    <property type="entry name" value="Pyruvate:ferredoxin (Flavodoxin) oxidoreductase"/>
    <property type="match status" value="1"/>
</dbReference>
<protein>
    <submittedName>
        <fullName evidence="14">Putative pyruvate--ferredoxin oxidoreductase</fullName>
    </submittedName>
</protein>
<evidence type="ECO:0000259" key="13">
    <source>
        <dbReference type="PROSITE" id="PS51379"/>
    </source>
</evidence>
<evidence type="ECO:0000256" key="8">
    <source>
        <dbReference type="ARBA" id="ARBA00023014"/>
    </source>
</evidence>
<gene>
    <name evidence="14" type="ORF">KILIM_004_00380</name>
</gene>
<dbReference type="InterPro" id="IPR019456">
    <property type="entry name" value="Pyrv-flavodox_OxRtase_EKR"/>
</dbReference>
<dbReference type="CDD" id="cd07034">
    <property type="entry name" value="TPP_PYR_PFOR_IOR-alpha_like"/>
    <property type="match status" value="1"/>
</dbReference>
<feature type="binding site" evidence="12">
    <location>
        <position position="849"/>
    </location>
    <ligand>
        <name>[4Fe-4S] cluster</name>
        <dbReference type="ChEBI" id="CHEBI:49883"/>
        <label>3</label>
    </ligand>
</feature>